<organism evidence="3 4">
    <name type="scientific">Parafannyhessea umbonata</name>
    <dbReference type="NCBI Taxonomy" id="604330"/>
    <lineage>
        <taxon>Bacteria</taxon>
        <taxon>Bacillati</taxon>
        <taxon>Actinomycetota</taxon>
        <taxon>Coriobacteriia</taxon>
        <taxon>Coriobacteriales</taxon>
        <taxon>Atopobiaceae</taxon>
        <taxon>Parafannyhessea</taxon>
    </lineage>
</organism>
<name>A0A1H1MZH2_9ACTN</name>
<dbReference type="CDD" id="cd03522">
    <property type="entry name" value="MoeA_like"/>
    <property type="match status" value="1"/>
</dbReference>
<keyword evidence="1" id="KW-0808">Transferase</keyword>
<evidence type="ECO:0000313" key="3">
    <source>
        <dbReference type="EMBL" id="SDR91825.1"/>
    </source>
</evidence>
<dbReference type="GO" id="GO:0046872">
    <property type="term" value="F:metal ion binding"/>
    <property type="evidence" value="ECO:0007669"/>
    <property type="project" value="UniProtKB-UniRule"/>
</dbReference>
<dbReference type="InterPro" id="IPR001453">
    <property type="entry name" value="MoaB/Mog_dom"/>
</dbReference>
<dbReference type="GO" id="GO:0061599">
    <property type="term" value="F:molybdopterin molybdotransferase activity"/>
    <property type="evidence" value="ECO:0007669"/>
    <property type="project" value="UniProtKB-UniRule"/>
</dbReference>
<dbReference type="UniPathway" id="UPA00344"/>
<accession>A0A1H1MZH2</accession>
<dbReference type="Pfam" id="PF00994">
    <property type="entry name" value="MoCF_biosynth"/>
    <property type="match status" value="1"/>
</dbReference>
<dbReference type="AlphaFoldDB" id="A0A1H1MZH2"/>
<dbReference type="Gene3D" id="3.40.980.10">
    <property type="entry name" value="MoaB/Mog-like domain"/>
    <property type="match status" value="1"/>
</dbReference>
<keyword evidence="1" id="KW-0460">Magnesium</keyword>
<dbReference type="SUPFAM" id="SSF53218">
    <property type="entry name" value="Molybdenum cofactor biosynthesis proteins"/>
    <property type="match status" value="1"/>
</dbReference>
<keyword evidence="1" id="KW-0501">Molybdenum cofactor biosynthesis</keyword>
<comment type="function">
    <text evidence="1">Catalyzes the insertion of molybdate into adenylated molybdopterin with the concomitant release of AMP.</text>
</comment>
<dbReference type="Proteomes" id="UP000199480">
    <property type="component" value="Chromosome I"/>
</dbReference>
<comment type="catalytic activity">
    <reaction evidence="1">
        <text>adenylyl-molybdopterin + molybdate = Mo-molybdopterin + AMP + H(+)</text>
        <dbReference type="Rhea" id="RHEA:35047"/>
        <dbReference type="ChEBI" id="CHEBI:15378"/>
        <dbReference type="ChEBI" id="CHEBI:36264"/>
        <dbReference type="ChEBI" id="CHEBI:62727"/>
        <dbReference type="ChEBI" id="CHEBI:71302"/>
        <dbReference type="ChEBI" id="CHEBI:456215"/>
    </reaction>
</comment>
<comment type="pathway">
    <text evidence="1">Cofactor biosynthesis; molybdopterin biosynthesis.</text>
</comment>
<dbReference type="PANTHER" id="PTHR10192:SF28">
    <property type="entry name" value="MOLYBDOPTERIN MOLYBDENUMTRANSFERASE"/>
    <property type="match status" value="1"/>
</dbReference>
<dbReference type="RefSeq" id="WP_245719256.1">
    <property type="nucleotide sequence ID" value="NZ_LT629759.1"/>
</dbReference>
<proteinExistence type="inferred from homology"/>
<comment type="similarity">
    <text evidence="1">Belongs to the MoeA family.</text>
</comment>
<comment type="cofactor">
    <cofactor evidence="1">
        <name>Mg(2+)</name>
        <dbReference type="ChEBI" id="CHEBI:18420"/>
    </cofactor>
</comment>
<keyword evidence="1" id="KW-0500">Molybdenum</keyword>
<dbReference type="EC" id="2.10.1.1" evidence="1"/>
<evidence type="ECO:0000256" key="1">
    <source>
        <dbReference type="RuleBase" id="RU365090"/>
    </source>
</evidence>
<dbReference type="GO" id="GO:0005829">
    <property type="term" value="C:cytosol"/>
    <property type="evidence" value="ECO:0007669"/>
    <property type="project" value="TreeGrafter"/>
</dbReference>
<feature type="domain" description="MoaB/Mog" evidence="2">
    <location>
        <begin position="192"/>
        <end position="334"/>
    </location>
</feature>
<evidence type="ECO:0000313" key="4">
    <source>
        <dbReference type="Proteomes" id="UP000199480"/>
    </source>
</evidence>
<dbReference type="GeneID" id="78500960"/>
<dbReference type="SMART" id="SM00852">
    <property type="entry name" value="MoCF_biosynth"/>
    <property type="match status" value="1"/>
</dbReference>
<dbReference type="EMBL" id="LT629759">
    <property type="protein sequence ID" value="SDR91825.1"/>
    <property type="molecule type" value="Genomic_DNA"/>
</dbReference>
<evidence type="ECO:0000259" key="2">
    <source>
        <dbReference type="SMART" id="SM00852"/>
    </source>
</evidence>
<sequence length="366" mass="38433">MSESGMKLVATRDAVGHVLCHDMTQILPGGTDADGNELPRYKGARFRKGHVVTAEDVPVLLSMGKAHLYVWQKRPGWLHEDEAARRMAALCLGEGCVAAGEPREGKIAINAAHDGVFLVDSERLAAVNSVDQVMVATRRGNFGVRAGDALAGTRVIPLVIDGAVVAQAEAAADVAARGPLMRVAPYVMRTAAVITTGSEVKSGLIEDRFTPVVERKLARFGVRVTWHATPGDNMEDVVAAIGEARAAGVDMVLCTGGMSVDPDDNTPGAIRRAGARVVTYGAPVLPGAMLLVGYFDPDAAGEKDARPVPVVGLPGCVMYSKATVFDLALPRLVAGVPLEKRDFVAMGEGGLCLGCDPCTFPHCPFA</sequence>
<gene>
    <name evidence="3" type="ORF">SAMN04489857_1625</name>
</gene>
<dbReference type="GO" id="GO:0006777">
    <property type="term" value="P:Mo-molybdopterin cofactor biosynthetic process"/>
    <property type="evidence" value="ECO:0007669"/>
    <property type="project" value="UniProtKB-UniRule"/>
</dbReference>
<keyword evidence="1" id="KW-0479">Metal-binding</keyword>
<dbReference type="InterPro" id="IPR038987">
    <property type="entry name" value="MoeA-like"/>
</dbReference>
<protein>
    <recommendedName>
        <fullName evidence="1">Molybdopterin molybdenumtransferase</fullName>
        <ecNumber evidence="1">2.10.1.1</ecNumber>
    </recommendedName>
</protein>
<dbReference type="InterPro" id="IPR036425">
    <property type="entry name" value="MoaB/Mog-like_dom_sf"/>
</dbReference>
<dbReference type="PANTHER" id="PTHR10192">
    <property type="entry name" value="MOLYBDOPTERIN BIOSYNTHESIS PROTEIN"/>
    <property type="match status" value="1"/>
</dbReference>
<reference evidence="4" key="1">
    <citation type="submission" date="2016-10" db="EMBL/GenBank/DDBJ databases">
        <authorList>
            <person name="Varghese N."/>
            <person name="Submissions S."/>
        </authorList>
    </citation>
    <scope>NUCLEOTIDE SEQUENCE [LARGE SCALE GENOMIC DNA]</scope>
    <source>
        <strain evidence="4">DSM 22620</strain>
    </source>
</reference>